<protein>
    <recommendedName>
        <fullName evidence="5">Exodeoxyribonuclease VII large subunit</fullName>
        <ecNumber evidence="5">3.1.11.6</ecNumber>
    </recommendedName>
</protein>
<keyword evidence="1" id="KW-0963">Cytoplasm</keyword>
<feature type="domain" description="Exonuclease VII large subunit C-terminal" evidence="6">
    <location>
        <begin position="169"/>
        <end position="334"/>
    </location>
</feature>
<keyword evidence="2" id="KW-0540">Nuclease</keyword>
<dbReference type="Proteomes" id="UP001589788">
    <property type="component" value="Unassembled WGS sequence"/>
</dbReference>
<sequence>MGRPRRQPLAGTEGGLLDLLSEAEEGGEGDAAREVLSVGEVLLRAKEAVARVFPTTARVWVRGELQKATEAQSGHCYLDLVDPEADGSHPPVLKASCWRSTWQPLKRLLAEEGVTLTAGMVVVVRGRVELYEGRGQLQLIVDELDVDALLGRLAAARRALVRQLAKEGLLEANKRRPLAAVPLRVGLVASPGSEGCRDFLGQLAESGFAFSVRLWPVTVQGATAAGEVAAAVTALGEQGCDVVCVVRGGGARGDLVAFDAEAVARAVASCPVPVWTGIGHSGDESVADLVAHQAWRTPTACGRALVDRVGSFWASVVERAERVARGAERALAGAQAAQAL</sequence>
<evidence type="ECO:0000313" key="9">
    <source>
        <dbReference type="Proteomes" id="UP001589788"/>
    </source>
</evidence>
<keyword evidence="9" id="KW-1185">Reference proteome</keyword>
<evidence type="ECO:0000256" key="1">
    <source>
        <dbReference type="ARBA" id="ARBA00022490"/>
    </source>
</evidence>
<keyword evidence="4" id="KW-0269">Exonuclease</keyword>
<evidence type="ECO:0000256" key="4">
    <source>
        <dbReference type="ARBA" id="ARBA00022839"/>
    </source>
</evidence>
<gene>
    <name evidence="8" type="primary">xseA</name>
    <name evidence="8" type="ORF">ACFFRE_11725</name>
</gene>
<accession>A0ABV6C926</accession>
<feature type="non-terminal residue" evidence="8">
    <location>
        <position position="340"/>
    </location>
</feature>
<dbReference type="PANTHER" id="PTHR30008">
    <property type="entry name" value="EXODEOXYRIBONUCLEASE 7 LARGE SUBUNIT"/>
    <property type="match status" value="1"/>
</dbReference>
<dbReference type="Pfam" id="PF13742">
    <property type="entry name" value="tRNA_anti_2"/>
    <property type="match status" value="1"/>
</dbReference>
<dbReference type="CDD" id="cd04489">
    <property type="entry name" value="ExoVII_LU_OBF"/>
    <property type="match status" value="1"/>
</dbReference>
<organism evidence="8 9">
    <name type="scientific">Aciditerrimonas ferrireducens</name>
    <dbReference type="NCBI Taxonomy" id="667306"/>
    <lineage>
        <taxon>Bacteria</taxon>
        <taxon>Bacillati</taxon>
        <taxon>Actinomycetota</taxon>
        <taxon>Acidimicrobiia</taxon>
        <taxon>Acidimicrobiales</taxon>
        <taxon>Acidimicrobiaceae</taxon>
        <taxon>Aciditerrimonas</taxon>
    </lineage>
</organism>
<dbReference type="EC" id="3.1.11.6" evidence="5"/>
<dbReference type="Pfam" id="PF02601">
    <property type="entry name" value="Exonuc_VII_L"/>
    <property type="match status" value="1"/>
</dbReference>
<name>A0ABV6C926_9ACTN</name>
<feature type="domain" description="OB-fold nucleic acid binding" evidence="7">
    <location>
        <begin position="37"/>
        <end position="144"/>
    </location>
</feature>
<dbReference type="PANTHER" id="PTHR30008:SF0">
    <property type="entry name" value="EXODEOXYRIBONUCLEASE 7 LARGE SUBUNIT"/>
    <property type="match status" value="1"/>
</dbReference>
<keyword evidence="3 8" id="KW-0378">Hydrolase</keyword>
<dbReference type="RefSeq" id="WP_377790446.1">
    <property type="nucleotide sequence ID" value="NZ_JBHLYQ010000158.1"/>
</dbReference>
<evidence type="ECO:0000259" key="6">
    <source>
        <dbReference type="Pfam" id="PF02601"/>
    </source>
</evidence>
<evidence type="ECO:0000256" key="3">
    <source>
        <dbReference type="ARBA" id="ARBA00022801"/>
    </source>
</evidence>
<dbReference type="InterPro" id="IPR003753">
    <property type="entry name" value="Exonuc_VII_L"/>
</dbReference>
<dbReference type="NCBIfam" id="TIGR00237">
    <property type="entry name" value="xseA"/>
    <property type="match status" value="1"/>
</dbReference>
<comment type="caution">
    <text evidence="8">The sequence shown here is derived from an EMBL/GenBank/DDBJ whole genome shotgun (WGS) entry which is preliminary data.</text>
</comment>
<dbReference type="InterPro" id="IPR020579">
    <property type="entry name" value="Exonuc_VII_lsu_C"/>
</dbReference>
<proteinExistence type="predicted"/>
<dbReference type="InterPro" id="IPR025824">
    <property type="entry name" value="OB-fold_nuc-bd_dom"/>
</dbReference>
<dbReference type="GO" id="GO:0008855">
    <property type="term" value="F:exodeoxyribonuclease VII activity"/>
    <property type="evidence" value="ECO:0007669"/>
    <property type="project" value="UniProtKB-EC"/>
</dbReference>
<evidence type="ECO:0000256" key="5">
    <source>
        <dbReference type="NCBIfam" id="TIGR00237"/>
    </source>
</evidence>
<evidence type="ECO:0000259" key="7">
    <source>
        <dbReference type="Pfam" id="PF13742"/>
    </source>
</evidence>
<dbReference type="EMBL" id="JBHLYQ010000158">
    <property type="protein sequence ID" value="MFC0082799.1"/>
    <property type="molecule type" value="Genomic_DNA"/>
</dbReference>
<reference evidence="8 9" key="1">
    <citation type="submission" date="2024-09" db="EMBL/GenBank/DDBJ databases">
        <authorList>
            <person name="Sun Q."/>
            <person name="Mori K."/>
        </authorList>
    </citation>
    <scope>NUCLEOTIDE SEQUENCE [LARGE SCALE GENOMIC DNA]</scope>
    <source>
        <strain evidence="8 9">JCM 15389</strain>
    </source>
</reference>
<evidence type="ECO:0000313" key="8">
    <source>
        <dbReference type="EMBL" id="MFC0082799.1"/>
    </source>
</evidence>
<evidence type="ECO:0000256" key="2">
    <source>
        <dbReference type="ARBA" id="ARBA00022722"/>
    </source>
</evidence>